<accession>A0ABQ2BMV9</accession>
<dbReference type="InterPro" id="IPR054399">
    <property type="entry name" value="Fervidolysin-like_N_prodom"/>
</dbReference>
<dbReference type="InterPro" id="IPR051048">
    <property type="entry name" value="Peptidase_S8/S53_subtilisin"/>
</dbReference>
<reference evidence="12" key="1">
    <citation type="journal article" date="2019" name="Int. J. Syst. Evol. Microbiol.">
        <title>The Global Catalogue of Microorganisms (GCM) 10K type strain sequencing project: providing services to taxonomists for standard genome sequencing and annotation.</title>
        <authorList>
            <consortium name="The Broad Institute Genomics Platform"/>
            <consortium name="The Broad Institute Genome Sequencing Center for Infectious Disease"/>
            <person name="Wu L."/>
            <person name="Ma J."/>
        </authorList>
    </citation>
    <scope>NUCLEOTIDE SEQUENCE [LARGE SCALE GENOMIC DNA]</scope>
    <source>
        <strain evidence="12">CGMCC 1.15043</strain>
    </source>
</reference>
<dbReference type="InterPro" id="IPR022398">
    <property type="entry name" value="Peptidase_S8_His-AS"/>
</dbReference>
<dbReference type="InterPro" id="IPR036852">
    <property type="entry name" value="Peptidase_S8/S53_dom_sf"/>
</dbReference>
<evidence type="ECO:0000256" key="5">
    <source>
        <dbReference type="ARBA" id="ARBA00022801"/>
    </source>
</evidence>
<dbReference type="RefSeq" id="WP_189006339.1">
    <property type="nucleotide sequence ID" value="NZ_BMHE01000001.1"/>
</dbReference>
<dbReference type="EMBL" id="BMHE01000001">
    <property type="protein sequence ID" value="GGI43429.1"/>
    <property type="molecule type" value="Genomic_DNA"/>
</dbReference>
<feature type="active site" description="Charge relay system" evidence="7">
    <location>
        <position position="551"/>
    </location>
</feature>
<dbReference type="Pfam" id="PF00082">
    <property type="entry name" value="Peptidase_S8"/>
    <property type="match status" value="1"/>
</dbReference>
<dbReference type="PROSITE" id="PS00138">
    <property type="entry name" value="SUBTILASE_SER"/>
    <property type="match status" value="1"/>
</dbReference>
<evidence type="ECO:0000256" key="3">
    <source>
        <dbReference type="ARBA" id="ARBA00022525"/>
    </source>
</evidence>
<dbReference type="SUPFAM" id="SSF52743">
    <property type="entry name" value="Subtilisin-like"/>
    <property type="match status" value="1"/>
</dbReference>
<dbReference type="InterPro" id="IPR034084">
    <property type="entry name" value="Thermitase-like_dom"/>
</dbReference>
<evidence type="ECO:0008006" key="13">
    <source>
        <dbReference type="Google" id="ProtNLM"/>
    </source>
</evidence>
<feature type="domain" description="Peptidase S8/S53" evidence="9">
    <location>
        <begin position="356"/>
        <end position="599"/>
    </location>
</feature>
<keyword evidence="12" id="KW-1185">Reference proteome</keyword>
<evidence type="ECO:0000313" key="11">
    <source>
        <dbReference type="EMBL" id="GGI43429.1"/>
    </source>
</evidence>
<protein>
    <recommendedName>
        <fullName evidence="13">Peptidase S8</fullName>
    </recommendedName>
</protein>
<dbReference type="PANTHER" id="PTHR43399:SF4">
    <property type="entry name" value="CELL WALL-ASSOCIATED PROTEASE"/>
    <property type="match status" value="1"/>
</dbReference>
<evidence type="ECO:0000256" key="4">
    <source>
        <dbReference type="ARBA" id="ARBA00022670"/>
    </source>
</evidence>
<evidence type="ECO:0000256" key="2">
    <source>
        <dbReference type="ARBA" id="ARBA00011073"/>
    </source>
</evidence>
<gene>
    <name evidence="11" type="ORF">GCM10008018_02030</name>
</gene>
<evidence type="ECO:0000259" key="9">
    <source>
        <dbReference type="Pfam" id="PF00082"/>
    </source>
</evidence>
<dbReference type="PROSITE" id="PS51892">
    <property type="entry name" value="SUBTILASE"/>
    <property type="match status" value="1"/>
</dbReference>
<feature type="active site" description="Charge relay system" evidence="7">
    <location>
        <position position="397"/>
    </location>
</feature>
<organism evidence="11 12">
    <name type="scientific">Paenibacillus marchantiophytorum</name>
    <dbReference type="NCBI Taxonomy" id="1619310"/>
    <lineage>
        <taxon>Bacteria</taxon>
        <taxon>Bacillati</taxon>
        <taxon>Bacillota</taxon>
        <taxon>Bacilli</taxon>
        <taxon>Bacillales</taxon>
        <taxon>Paenibacillaceae</taxon>
        <taxon>Paenibacillus</taxon>
    </lineage>
</organism>
<dbReference type="Pfam" id="PF22148">
    <property type="entry name" value="Fervidolysin_NPro-like"/>
    <property type="match status" value="1"/>
</dbReference>
<keyword evidence="3" id="KW-0964">Secreted</keyword>
<evidence type="ECO:0000256" key="1">
    <source>
        <dbReference type="ARBA" id="ARBA00004613"/>
    </source>
</evidence>
<keyword evidence="4 7" id="KW-0645">Protease</keyword>
<evidence type="ECO:0000259" key="10">
    <source>
        <dbReference type="Pfam" id="PF22148"/>
    </source>
</evidence>
<dbReference type="PANTHER" id="PTHR43399">
    <property type="entry name" value="SUBTILISIN-RELATED"/>
    <property type="match status" value="1"/>
</dbReference>
<name>A0ABQ2BMV9_9BACL</name>
<sequence>MRRYLSTITLALGLGIILFPHHSNNETKPGPEVYSAKYETNSKLALLEQDVKLTDDLCRTQCSTDYVKMISQIEAGEQPDKVLTSMKSAHEKMDVLIWTKRSQTIEQGVKAGEIPVSYKDQAAAYLAEAKAAAESGRHYQSPKFGAGQQVYFVQGLPASNGENSLIGVIHQDILHQVTDHQMKNLRLEPYPNENRWKVESVDTDTLKDKVVDHPEDNQGTSHYHQNEVVVKFKQDPTEAQLAQIKSEIKATSVQKIGYTFVFRTEGMEAKALMAYFGKWDVAYVEPHFLYLTNDYYDDQEEDTTDTTKSNYTDSQNSQTSSIAPNFKPNDNLFSKYQWNLPLIETVEGWQFNRGAKDVIVAVVDTGADLQHPDLKGQLLPGYNVITGNDQPQDDVGHGTHVTGVIAAIVNNNLGVAGMTWYNKVMPVKVLDQTGAGSTYSVAQGIIWAADHGAKVMNLSLGNYADSGFLHDAIKYAYDKDVALIAASGNDNTERPGYPAAYPEVFAVAASDSENKKAPFSNYGDYIDVTAPGVSIASTYPDNQYAALSGTSMASPHVTALAALIRSTNPNLKNTDVYQIMRDSAQDLGTTGFDKYFGYGLIDVSKAIQLAEKRTSTSFNWSKNWFTQRFISQKYAWRLNDNGLAKTSESKTNF</sequence>
<evidence type="ECO:0000256" key="8">
    <source>
        <dbReference type="SAM" id="MobiDB-lite"/>
    </source>
</evidence>
<dbReference type="Gene3D" id="3.40.50.200">
    <property type="entry name" value="Peptidase S8/S53 domain"/>
    <property type="match status" value="1"/>
</dbReference>
<evidence type="ECO:0000256" key="7">
    <source>
        <dbReference type="PROSITE-ProRule" id="PRU01240"/>
    </source>
</evidence>
<keyword evidence="5 7" id="KW-0378">Hydrolase</keyword>
<keyword evidence="6 7" id="KW-0720">Serine protease</keyword>
<feature type="compositionally biased region" description="Polar residues" evidence="8">
    <location>
        <begin position="308"/>
        <end position="323"/>
    </location>
</feature>
<feature type="active site" description="Charge relay system" evidence="7">
    <location>
        <position position="364"/>
    </location>
</feature>
<dbReference type="PRINTS" id="PR00723">
    <property type="entry name" value="SUBTILISIN"/>
</dbReference>
<comment type="caution">
    <text evidence="11">The sequence shown here is derived from an EMBL/GenBank/DDBJ whole genome shotgun (WGS) entry which is preliminary data.</text>
</comment>
<dbReference type="Proteomes" id="UP000615455">
    <property type="component" value="Unassembled WGS sequence"/>
</dbReference>
<comment type="similarity">
    <text evidence="2 7">Belongs to the peptidase S8 family.</text>
</comment>
<dbReference type="InterPro" id="IPR023828">
    <property type="entry name" value="Peptidase_S8_Ser-AS"/>
</dbReference>
<dbReference type="InterPro" id="IPR000209">
    <property type="entry name" value="Peptidase_S8/S53_dom"/>
</dbReference>
<feature type="domain" description="Fervidolysin-like N-terminal prodomain" evidence="10">
    <location>
        <begin position="213"/>
        <end position="287"/>
    </location>
</feature>
<dbReference type="CDD" id="cd07484">
    <property type="entry name" value="Peptidases_S8_Thermitase_like"/>
    <property type="match status" value="1"/>
</dbReference>
<proteinExistence type="inferred from homology"/>
<dbReference type="PROSITE" id="PS00137">
    <property type="entry name" value="SUBTILASE_HIS"/>
    <property type="match status" value="1"/>
</dbReference>
<dbReference type="InterPro" id="IPR015500">
    <property type="entry name" value="Peptidase_S8_subtilisin-rel"/>
</dbReference>
<evidence type="ECO:0000256" key="6">
    <source>
        <dbReference type="ARBA" id="ARBA00022825"/>
    </source>
</evidence>
<feature type="region of interest" description="Disordered" evidence="8">
    <location>
        <begin position="299"/>
        <end position="326"/>
    </location>
</feature>
<evidence type="ECO:0000313" key="12">
    <source>
        <dbReference type="Proteomes" id="UP000615455"/>
    </source>
</evidence>
<comment type="subcellular location">
    <subcellularLocation>
        <location evidence="1">Secreted</location>
    </subcellularLocation>
</comment>